<proteinExistence type="predicted"/>
<protein>
    <submittedName>
        <fullName evidence="1">Uncharacterized protein</fullName>
    </submittedName>
</protein>
<sequence>MGELDIYKTNLFRSETDQLRNVLLACLDTFYYADEKDIDKINSFQLIYLQIRQDWMTSEKYKKFIENAYNYVLPTGYFDLLLPYFKQWCQTTLYEECKKMPITTLKITSIFVFLMFHHFEYELAEIDYYKVLCDLKMVAPNNCCWLVATFLSKTAHGYGQFIDNYDKYLKEIKDSKLVYYYGKDDMHKLLHISLGNRYIDTIREFWPINNTCESLYNTSVLFVGTEHVTKIYVRKIALEIPTSRIDAIYIDIVTKWHNYFDLFVRNIKIMNEYIDEHKTDPALKGISKYPLERIYKLKDVNTLNKIMIAKINNLEIENIIINEETFTNAIIDDNNYVINKCLDNKMLITEALVDAKIISLCKNCIEGKTVKSTFFTDYINYICLNDKQREIISKFPGIALRKTINARLDEFQKALSNSKTTKTEFKKLVVGYTEKLDGKYLRHILATYKKEDLMLIFLSQMNYSVDNRTLEMLSLPHITDAVKSKIVLKYYEGMKS</sequence>
<organism evidence="1">
    <name type="scientific">viral metagenome</name>
    <dbReference type="NCBI Taxonomy" id="1070528"/>
    <lineage>
        <taxon>unclassified sequences</taxon>
        <taxon>metagenomes</taxon>
        <taxon>organismal metagenomes</taxon>
    </lineage>
</organism>
<evidence type="ECO:0000313" key="1">
    <source>
        <dbReference type="EMBL" id="QHT26134.1"/>
    </source>
</evidence>
<dbReference type="AlphaFoldDB" id="A0A6C0EAL7"/>
<name>A0A6C0EAL7_9ZZZZ</name>
<dbReference type="EMBL" id="MN739779">
    <property type="protein sequence ID" value="QHT26134.1"/>
    <property type="molecule type" value="Genomic_DNA"/>
</dbReference>
<reference evidence="1" key="1">
    <citation type="journal article" date="2020" name="Nature">
        <title>Giant virus diversity and host interactions through global metagenomics.</title>
        <authorList>
            <person name="Schulz F."/>
            <person name="Roux S."/>
            <person name="Paez-Espino D."/>
            <person name="Jungbluth S."/>
            <person name="Walsh D.A."/>
            <person name="Denef V.J."/>
            <person name="McMahon K.D."/>
            <person name="Konstantinidis K.T."/>
            <person name="Eloe-Fadrosh E.A."/>
            <person name="Kyrpides N.C."/>
            <person name="Woyke T."/>
        </authorList>
    </citation>
    <scope>NUCLEOTIDE SEQUENCE</scope>
    <source>
        <strain evidence="1">GVMAG-M-3300023179-27</strain>
    </source>
</reference>
<accession>A0A6C0EAL7</accession>